<evidence type="ECO:0000313" key="4">
    <source>
        <dbReference type="Proteomes" id="UP000654370"/>
    </source>
</evidence>
<reference evidence="3" key="1">
    <citation type="submission" date="2020-12" db="EMBL/GenBank/DDBJ databases">
        <title>Metabolic potential, ecology and presence of endohyphal bacteria is reflected in genomic diversity of Mucoromycotina.</title>
        <authorList>
            <person name="Muszewska A."/>
            <person name="Okrasinska A."/>
            <person name="Steczkiewicz K."/>
            <person name="Drgas O."/>
            <person name="Orlowska M."/>
            <person name="Perlinska-Lenart U."/>
            <person name="Aleksandrzak-Piekarczyk T."/>
            <person name="Szatraj K."/>
            <person name="Zielenkiewicz U."/>
            <person name="Pilsyk S."/>
            <person name="Malc E."/>
            <person name="Mieczkowski P."/>
            <person name="Kruszewska J.S."/>
            <person name="Biernat P."/>
            <person name="Pawlowska J."/>
        </authorList>
    </citation>
    <scope>NUCLEOTIDE SEQUENCE</scope>
    <source>
        <strain evidence="3">WA0000067209</strain>
    </source>
</reference>
<dbReference type="PANTHER" id="PTHR22959:SF0">
    <property type="entry name" value="PARTNER OF Y14 AND MAGO"/>
    <property type="match status" value="1"/>
</dbReference>
<evidence type="ECO:0000313" key="3">
    <source>
        <dbReference type="EMBL" id="KAG2182243.1"/>
    </source>
</evidence>
<evidence type="ECO:0000259" key="2">
    <source>
        <dbReference type="SMART" id="SM01273"/>
    </source>
</evidence>
<gene>
    <name evidence="3" type="ORF">INT43_007170</name>
</gene>
<dbReference type="EMBL" id="JAEPQZ010000004">
    <property type="protein sequence ID" value="KAG2182243.1"/>
    <property type="molecule type" value="Genomic_DNA"/>
</dbReference>
<organism evidence="3 4">
    <name type="scientific">Mortierella isabellina</name>
    <name type="common">Filamentous fungus</name>
    <name type="synonym">Umbelopsis isabellina</name>
    <dbReference type="NCBI Taxonomy" id="91625"/>
    <lineage>
        <taxon>Eukaryota</taxon>
        <taxon>Fungi</taxon>
        <taxon>Fungi incertae sedis</taxon>
        <taxon>Mucoromycota</taxon>
        <taxon>Mucoromycotina</taxon>
        <taxon>Umbelopsidomycetes</taxon>
        <taxon>Umbelopsidales</taxon>
        <taxon>Umbelopsidaceae</taxon>
        <taxon>Umbelopsis</taxon>
    </lineage>
</organism>
<sequence length="170" mass="18865">MSSNASGIVGSGEDRYIPGSRRPDGTYRKERKVRPGFTPAEDVVRYTNARMEASKPSTYPPGYNPKAKAESATNAKKSQKKKPQQVEPPKSSTETTTVRSAEKNDHPLTEDSSTVGKSEADKKIKQLQKKLRQIDDLKKKQGSGEKMNEDQLEKLAKAKSIEEELSKLTI</sequence>
<feature type="region of interest" description="Disordered" evidence="1">
    <location>
        <begin position="1"/>
        <end position="151"/>
    </location>
</feature>
<dbReference type="GO" id="GO:0035145">
    <property type="term" value="C:exon-exon junction complex"/>
    <property type="evidence" value="ECO:0007669"/>
    <property type="project" value="TreeGrafter"/>
</dbReference>
<dbReference type="GO" id="GO:0005737">
    <property type="term" value="C:cytoplasm"/>
    <property type="evidence" value="ECO:0007669"/>
    <property type="project" value="TreeGrafter"/>
</dbReference>
<dbReference type="Proteomes" id="UP000654370">
    <property type="component" value="Unassembled WGS sequence"/>
</dbReference>
<dbReference type="OrthoDB" id="21625at2759"/>
<keyword evidence="4" id="KW-1185">Reference proteome</keyword>
<protein>
    <recommendedName>
        <fullName evidence="2">WIBG Mago-binding domain-containing protein</fullName>
    </recommendedName>
</protein>
<feature type="compositionally biased region" description="Basic and acidic residues" evidence="1">
    <location>
        <begin position="132"/>
        <end position="151"/>
    </location>
</feature>
<proteinExistence type="predicted"/>
<name>A0A8H7UJN0_MORIS</name>
<accession>A0A8H7UJN0</accession>
<dbReference type="AlphaFoldDB" id="A0A8H7UJN0"/>
<dbReference type="GO" id="GO:1903259">
    <property type="term" value="P:exon-exon junction complex disassembly"/>
    <property type="evidence" value="ECO:0007669"/>
    <property type="project" value="InterPro"/>
</dbReference>
<dbReference type="SMART" id="SM01273">
    <property type="entry name" value="Mago-bind"/>
    <property type="match status" value="1"/>
</dbReference>
<feature type="domain" description="WIBG Mago-binding" evidence="2">
    <location>
        <begin position="13"/>
        <end position="39"/>
    </location>
</feature>
<feature type="compositionally biased region" description="Basic and acidic residues" evidence="1">
    <location>
        <begin position="12"/>
        <end position="28"/>
    </location>
</feature>
<feature type="compositionally biased region" description="Basic and acidic residues" evidence="1">
    <location>
        <begin position="100"/>
        <end position="109"/>
    </location>
</feature>
<comment type="caution">
    <text evidence="3">The sequence shown here is derived from an EMBL/GenBank/DDBJ whole genome shotgun (WGS) entry which is preliminary data.</text>
</comment>
<dbReference type="PANTHER" id="PTHR22959">
    <property type="entry name" value="PYM PROTEIN"/>
    <property type="match status" value="1"/>
</dbReference>
<dbReference type="SUPFAM" id="SSF101931">
    <property type="entry name" value="Pym (Within the bgcn gene intron protein, WIBG), N-terminal domain"/>
    <property type="match status" value="1"/>
</dbReference>
<evidence type="ECO:0000256" key="1">
    <source>
        <dbReference type="SAM" id="MobiDB-lite"/>
    </source>
</evidence>
<dbReference type="Pfam" id="PF09282">
    <property type="entry name" value="Mago-bind"/>
    <property type="match status" value="1"/>
</dbReference>
<dbReference type="InterPro" id="IPR036348">
    <property type="entry name" value="WIBG_N_sf"/>
</dbReference>
<dbReference type="GO" id="GO:0003723">
    <property type="term" value="F:RNA binding"/>
    <property type="evidence" value="ECO:0007669"/>
    <property type="project" value="TreeGrafter"/>
</dbReference>
<dbReference type="InterPro" id="IPR039333">
    <property type="entry name" value="PYM1"/>
</dbReference>
<dbReference type="InterPro" id="IPR015362">
    <property type="entry name" value="WIBG_mago-bd"/>
</dbReference>